<dbReference type="InterPro" id="IPR002303">
    <property type="entry name" value="Valyl-tRNA_ligase"/>
</dbReference>
<evidence type="ECO:0000256" key="6">
    <source>
        <dbReference type="ARBA" id="ARBA00022917"/>
    </source>
</evidence>
<feature type="non-terminal residue" evidence="10">
    <location>
        <position position="1"/>
    </location>
</feature>
<dbReference type="Gene3D" id="3.40.50.620">
    <property type="entry name" value="HUPs"/>
    <property type="match status" value="1"/>
</dbReference>
<dbReference type="Proteomes" id="UP000681720">
    <property type="component" value="Unassembled WGS sequence"/>
</dbReference>
<evidence type="ECO:0000256" key="8">
    <source>
        <dbReference type="ARBA" id="ARBA00029936"/>
    </source>
</evidence>
<evidence type="ECO:0000256" key="2">
    <source>
        <dbReference type="ARBA" id="ARBA00013169"/>
    </source>
</evidence>
<comment type="similarity">
    <text evidence="1">Belongs to the class-I aminoacyl-tRNA synthetase family.</text>
</comment>
<evidence type="ECO:0000259" key="9">
    <source>
        <dbReference type="Pfam" id="PF00133"/>
    </source>
</evidence>
<sequence>MDKGMSYAVEEAFIRLHEKKLIYRSTRLVNWSCTLKSAISDIEVEKTELKGR</sequence>
<dbReference type="EC" id="6.1.1.9" evidence="2"/>
<comment type="caution">
    <text evidence="10">The sequence shown here is derived from an EMBL/GenBank/DDBJ whole genome shotgun (WGS) entry which is preliminary data.</text>
</comment>
<evidence type="ECO:0000256" key="4">
    <source>
        <dbReference type="ARBA" id="ARBA00022741"/>
    </source>
</evidence>
<dbReference type="EMBL" id="CAJOBJ010206608">
    <property type="protein sequence ID" value="CAF4998750.1"/>
    <property type="molecule type" value="Genomic_DNA"/>
</dbReference>
<feature type="domain" description="Aminoacyl-tRNA synthetase class Ia" evidence="9">
    <location>
        <begin position="1"/>
        <end position="49"/>
    </location>
</feature>
<dbReference type="PANTHER" id="PTHR11946:SF109">
    <property type="entry name" value="VALINE--TRNA LIGASE"/>
    <property type="match status" value="1"/>
</dbReference>
<proteinExistence type="inferred from homology"/>
<evidence type="ECO:0000256" key="7">
    <source>
        <dbReference type="ARBA" id="ARBA00023146"/>
    </source>
</evidence>
<keyword evidence="5" id="KW-0067">ATP-binding</keyword>
<gene>
    <name evidence="10" type="ORF">GIL414_LOCUS57119</name>
</gene>
<dbReference type="AlphaFoldDB" id="A0A8S3DGK1"/>
<dbReference type="GO" id="GO:0005829">
    <property type="term" value="C:cytosol"/>
    <property type="evidence" value="ECO:0007669"/>
    <property type="project" value="TreeGrafter"/>
</dbReference>
<dbReference type="InterPro" id="IPR014729">
    <property type="entry name" value="Rossmann-like_a/b/a_fold"/>
</dbReference>
<keyword evidence="6" id="KW-0648">Protein biosynthesis</keyword>
<evidence type="ECO:0000313" key="10">
    <source>
        <dbReference type="EMBL" id="CAF4998750.1"/>
    </source>
</evidence>
<keyword evidence="3" id="KW-0436">Ligase</keyword>
<evidence type="ECO:0000256" key="5">
    <source>
        <dbReference type="ARBA" id="ARBA00022840"/>
    </source>
</evidence>
<evidence type="ECO:0000256" key="3">
    <source>
        <dbReference type="ARBA" id="ARBA00022598"/>
    </source>
</evidence>
<dbReference type="Pfam" id="PF00133">
    <property type="entry name" value="tRNA-synt_1"/>
    <property type="match status" value="1"/>
</dbReference>
<dbReference type="SUPFAM" id="SSF52374">
    <property type="entry name" value="Nucleotidylyl transferase"/>
    <property type="match status" value="1"/>
</dbReference>
<evidence type="ECO:0000256" key="1">
    <source>
        <dbReference type="ARBA" id="ARBA00005594"/>
    </source>
</evidence>
<dbReference type="GO" id="GO:0005524">
    <property type="term" value="F:ATP binding"/>
    <property type="evidence" value="ECO:0007669"/>
    <property type="project" value="UniProtKB-KW"/>
</dbReference>
<reference evidence="10" key="1">
    <citation type="submission" date="2021-02" db="EMBL/GenBank/DDBJ databases">
        <authorList>
            <person name="Nowell W R."/>
        </authorList>
    </citation>
    <scope>NUCLEOTIDE SEQUENCE</scope>
</reference>
<keyword evidence="7" id="KW-0030">Aminoacyl-tRNA synthetase</keyword>
<dbReference type="GO" id="GO:0006438">
    <property type="term" value="P:valyl-tRNA aminoacylation"/>
    <property type="evidence" value="ECO:0007669"/>
    <property type="project" value="InterPro"/>
</dbReference>
<protein>
    <recommendedName>
        <fullName evidence="2">valine--tRNA ligase</fullName>
        <ecNumber evidence="2">6.1.1.9</ecNumber>
    </recommendedName>
    <alternativeName>
        <fullName evidence="8">Valyl-tRNA synthetase</fullName>
    </alternativeName>
</protein>
<dbReference type="PANTHER" id="PTHR11946">
    <property type="entry name" value="VALYL-TRNA SYNTHETASES"/>
    <property type="match status" value="1"/>
</dbReference>
<evidence type="ECO:0000313" key="11">
    <source>
        <dbReference type="Proteomes" id="UP000681720"/>
    </source>
</evidence>
<organism evidence="10 11">
    <name type="scientific">Rotaria magnacalcarata</name>
    <dbReference type="NCBI Taxonomy" id="392030"/>
    <lineage>
        <taxon>Eukaryota</taxon>
        <taxon>Metazoa</taxon>
        <taxon>Spiralia</taxon>
        <taxon>Gnathifera</taxon>
        <taxon>Rotifera</taxon>
        <taxon>Eurotatoria</taxon>
        <taxon>Bdelloidea</taxon>
        <taxon>Philodinida</taxon>
        <taxon>Philodinidae</taxon>
        <taxon>Rotaria</taxon>
    </lineage>
</organism>
<dbReference type="GO" id="GO:0004832">
    <property type="term" value="F:valine-tRNA ligase activity"/>
    <property type="evidence" value="ECO:0007669"/>
    <property type="project" value="UniProtKB-EC"/>
</dbReference>
<keyword evidence="4" id="KW-0547">Nucleotide-binding</keyword>
<name>A0A8S3DGK1_9BILA</name>
<accession>A0A8S3DGK1</accession>
<dbReference type="InterPro" id="IPR002300">
    <property type="entry name" value="aa-tRNA-synth_Ia"/>
</dbReference>